<dbReference type="EMBL" id="MAGO01000001">
    <property type="protein sequence ID" value="OCC16580.1"/>
    <property type="molecule type" value="Genomic_DNA"/>
</dbReference>
<keyword evidence="3" id="KW-1185">Reference proteome</keyword>
<dbReference type="OrthoDB" id="9807959at2"/>
<accession>A0A1B9F9J6</accession>
<dbReference type="PANTHER" id="PTHR34504">
    <property type="entry name" value="ANTITOXIN HICB"/>
    <property type="match status" value="1"/>
</dbReference>
<feature type="domain" description="HicB-like antitoxin of toxin-antitoxin system" evidence="1">
    <location>
        <begin position="8"/>
        <end position="70"/>
    </location>
</feature>
<reference evidence="2 3" key="1">
    <citation type="submission" date="2016-06" db="EMBL/GenBank/DDBJ databases">
        <title>Respiratory ammonification of nitrate coupled to the oxidation of elemental sulfur in deep-sea autotrophic thermophilic bacteria.</title>
        <authorList>
            <person name="Slobodkina G.B."/>
            <person name="Mardanov A.V."/>
            <person name="Ravin N.V."/>
            <person name="Frolova A.A."/>
            <person name="Viryasiv M.B."/>
            <person name="Chernyh N.A."/>
            <person name="Bonch-Osmolovskaya E.A."/>
            <person name="Slobodkin A.I."/>
        </authorList>
    </citation>
    <scope>NUCLEOTIDE SEQUENCE [LARGE SCALE GENOMIC DNA]</scope>
    <source>
        <strain evidence="2 3">S69</strain>
    </source>
</reference>
<dbReference type="SUPFAM" id="SSF143100">
    <property type="entry name" value="TTHA1013/TTHA0281-like"/>
    <property type="match status" value="1"/>
</dbReference>
<comment type="caution">
    <text evidence="2">The sequence shown here is derived from an EMBL/GenBank/DDBJ whole genome shotgun (WGS) entry which is preliminary data.</text>
</comment>
<dbReference type="PANTHER" id="PTHR34504:SF2">
    <property type="entry name" value="UPF0150 PROTEIN SSL0259"/>
    <property type="match status" value="1"/>
</dbReference>
<proteinExistence type="predicted"/>
<dbReference type="RefSeq" id="WP_067615828.1">
    <property type="nucleotide sequence ID" value="NZ_MAGO01000001.1"/>
</dbReference>
<dbReference type="STRING" id="1156395.DBT_0398"/>
<protein>
    <recommendedName>
        <fullName evidence="1">HicB-like antitoxin of toxin-antitoxin system domain-containing protein</fullName>
    </recommendedName>
</protein>
<sequence>MKTNELPYPVVVFYSDEDEGYIATVPDLKGCSAFGNTPDEALKEIKIAMELWIQTCKESGEPLPVPSKMAA</sequence>
<dbReference type="Gene3D" id="3.30.160.250">
    <property type="match status" value="1"/>
</dbReference>
<evidence type="ECO:0000259" key="1">
    <source>
        <dbReference type="Pfam" id="PF15919"/>
    </source>
</evidence>
<evidence type="ECO:0000313" key="2">
    <source>
        <dbReference type="EMBL" id="OCC16580.1"/>
    </source>
</evidence>
<dbReference type="InterPro" id="IPR035069">
    <property type="entry name" value="TTHA1013/TTHA0281-like"/>
</dbReference>
<organism evidence="2 3">
    <name type="scientific">Dissulfuribacter thermophilus</name>
    <dbReference type="NCBI Taxonomy" id="1156395"/>
    <lineage>
        <taxon>Bacteria</taxon>
        <taxon>Pseudomonadati</taxon>
        <taxon>Thermodesulfobacteriota</taxon>
        <taxon>Dissulfuribacteria</taxon>
        <taxon>Dissulfuribacterales</taxon>
        <taxon>Dissulfuribacteraceae</taxon>
        <taxon>Dissulfuribacter</taxon>
    </lineage>
</organism>
<gene>
    <name evidence="2" type="ORF">DBT_0398</name>
</gene>
<dbReference type="InterPro" id="IPR031807">
    <property type="entry name" value="HicB-like"/>
</dbReference>
<dbReference type="InterPro" id="IPR051404">
    <property type="entry name" value="TA_system_antitoxin"/>
</dbReference>
<dbReference type="Pfam" id="PF15919">
    <property type="entry name" value="HicB_lk_antitox"/>
    <property type="match status" value="1"/>
</dbReference>
<name>A0A1B9F9J6_9BACT</name>
<dbReference type="Proteomes" id="UP000093080">
    <property type="component" value="Unassembled WGS sequence"/>
</dbReference>
<dbReference type="AlphaFoldDB" id="A0A1B9F9J6"/>
<evidence type="ECO:0000313" key="3">
    <source>
        <dbReference type="Proteomes" id="UP000093080"/>
    </source>
</evidence>